<dbReference type="PANTHER" id="PTHR10742:SF410">
    <property type="entry name" value="LYSINE-SPECIFIC HISTONE DEMETHYLASE 2"/>
    <property type="match status" value="1"/>
</dbReference>
<sequence>MQEIDVAIVGAGAAGLAAAAALAGAPLDVRVLEAAPRVGGRAWTVTRETLPLDLGCGWLHSADRNPFTVLAGELGFTVDRTPARWGEQTAGEGFDAHDQAGFDAAWEAFDDAVIEGARKRVDLPASAYLPPEHARFHPLLDAISTYVSGVELDGVSSLDLAAYSQADTGANWRVREGYGALIAAFGRAAPVTLDCPVTRIDHSGRSRVRLETGKGTLAARAVIVTVSTAVLARRAIRFDPALPEKEVAAAGLPLGLADKLYLVLDEPEAFAPNGHVFGRLDDARTGSYLLRPFGLPLIETFVGGRLARDLSKAGEGALAGFALEELAGIFGSGVRRTMRPVAATDWLAAPHVHGSYSCALPGHAGDRGALAEPVDDRLFFAGEATSARDFSTAHGAHETGLAAGRAVRARLLG</sequence>
<dbReference type="Gene3D" id="3.50.50.60">
    <property type="entry name" value="FAD/NAD(P)-binding domain"/>
    <property type="match status" value="1"/>
</dbReference>
<dbReference type="InterPro" id="IPR002937">
    <property type="entry name" value="Amino_oxidase"/>
</dbReference>
<dbReference type="InterPro" id="IPR036188">
    <property type="entry name" value="FAD/NAD-bd_sf"/>
</dbReference>
<organism evidence="8 9">
    <name type="scientific">Salinarimonas ramus</name>
    <dbReference type="NCBI Taxonomy" id="690164"/>
    <lineage>
        <taxon>Bacteria</taxon>
        <taxon>Pseudomonadati</taxon>
        <taxon>Pseudomonadota</taxon>
        <taxon>Alphaproteobacteria</taxon>
        <taxon>Hyphomicrobiales</taxon>
        <taxon>Salinarimonadaceae</taxon>
        <taxon>Salinarimonas</taxon>
    </lineage>
</organism>
<dbReference type="EMBL" id="BMMF01000003">
    <property type="protein sequence ID" value="GGK28190.1"/>
    <property type="molecule type" value="Genomic_DNA"/>
</dbReference>
<dbReference type="GO" id="GO:0009851">
    <property type="term" value="P:auxin biosynthetic process"/>
    <property type="evidence" value="ECO:0007669"/>
    <property type="project" value="UniProtKB-KW"/>
</dbReference>
<protein>
    <recommendedName>
        <fullName evidence="4">Tryptophan 2-monooxygenase</fullName>
        <ecNumber evidence="3">1.13.12.3</ecNumber>
    </recommendedName>
</protein>
<dbReference type="PANTHER" id="PTHR10742">
    <property type="entry name" value="FLAVIN MONOAMINE OXIDASE"/>
    <property type="match status" value="1"/>
</dbReference>
<name>A0A917V325_9HYPH</name>
<comment type="pathway">
    <text evidence="1">Plant hormone metabolism; auxin biosynthesis.</text>
</comment>
<dbReference type="RefSeq" id="WP_280513911.1">
    <property type="nucleotide sequence ID" value="NZ_BMMF01000003.1"/>
</dbReference>
<evidence type="ECO:0000313" key="8">
    <source>
        <dbReference type="EMBL" id="GGK28190.1"/>
    </source>
</evidence>
<feature type="domain" description="Amine oxidase" evidence="7">
    <location>
        <begin position="164"/>
        <end position="407"/>
    </location>
</feature>
<reference evidence="8 9" key="1">
    <citation type="journal article" date="2014" name="Int. J. Syst. Evol. Microbiol.">
        <title>Complete genome sequence of Corynebacterium casei LMG S-19264T (=DSM 44701T), isolated from a smear-ripened cheese.</title>
        <authorList>
            <consortium name="US DOE Joint Genome Institute (JGI-PGF)"/>
            <person name="Walter F."/>
            <person name="Albersmeier A."/>
            <person name="Kalinowski J."/>
            <person name="Ruckert C."/>
        </authorList>
    </citation>
    <scope>NUCLEOTIDE SEQUENCE [LARGE SCALE GENOMIC DNA]</scope>
    <source>
        <strain evidence="8 9">CGMCC 1.9161</strain>
    </source>
</reference>
<keyword evidence="9" id="KW-1185">Reference proteome</keyword>
<evidence type="ECO:0000256" key="3">
    <source>
        <dbReference type="ARBA" id="ARBA00012535"/>
    </source>
</evidence>
<evidence type="ECO:0000313" key="9">
    <source>
        <dbReference type="Proteomes" id="UP000600449"/>
    </source>
</evidence>
<dbReference type="Proteomes" id="UP000600449">
    <property type="component" value="Unassembled WGS sequence"/>
</dbReference>
<dbReference type="EC" id="1.13.12.3" evidence="3"/>
<evidence type="ECO:0000259" key="7">
    <source>
        <dbReference type="Pfam" id="PF01593"/>
    </source>
</evidence>
<dbReference type="SUPFAM" id="SSF54373">
    <property type="entry name" value="FAD-linked reductases, C-terminal domain"/>
    <property type="match status" value="1"/>
</dbReference>
<evidence type="ECO:0000256" key="4">
    <source>
        <dbReference type="ARBA" id="ARBA00017871"/>
    </source>
</evidence>
<gene>
    <name evidence="8" type="ORF">GCM10011322_13360</name>
</gene>
<comment type="caution">
    <text evidence="8">The sequence shown here is derived from an EMBL/GenBank/DDBJ whole genome shotgun (WGS) entry which is preliminary data.</text>
</comment>
<dbReference type="InterPro" id="IPR050281">
    <property type="entry name" value="Flavin_monoamine_oxidase"/>
</dbReference>
<evidence type="ECO:0000256" key="1">
    <source>
        <dbReference type="ARBA" id="ARBA00004814"/>
    </source>
</evidence>
<dbReference type="Pfam" id="PF01593">
    <property type="entry name" value="Amino_oxidase"/>
    <property type="match status" value="2"/>
</dbReference>
<feature type="domain" description="Amine oxidase" evidence="7">
    <location>
        <begin position="14"/>
        <end position="81"/>
    </location>
</feature>
<evidence type="ECO:0000256" key="6">
    <source>
        <dbReference type="ARBA" id="ARBA00047321"/>
    </source>
</evidence>
<dbReference type="SUPFAM" id="SSF51905">
    <property type="entry name" value="FAD/NAD(P)-binding domain"/>
    <property type="match status" value="1"/>
</dbReference>
<evidence type="ECO:0000256" key="5">
    <source>
        <dbReference type="ARBA" id="ARBA00023070"/>
    </source>
</evidence>
<comment type="similarity">
    <text evidence="2">Belongs to the tryptophan 2-monooxygenase family.</text>
</comment>
<dbReference type="AlphaFoldDB" id="A0A917V325"/>
<comment type="catalytic activity">
    <reaction evidence="6">
        <text>L-tryptophan + O2 = indole-3-acetamide + CO2 + H2O</text>
        <dbReference type="Rhea" id="RHEA:16165"/>
        <dbReference type="ChEBI" id="CHEBI:15377"/>
        <dbReference type="ChEBI" id="CHEBI:15379"/>
        <dbReference type="ChEBI" id="CHEBI:16031"/>
        <dbReference type="ChEBI" id="CHEBI:16526"/>
        <dbReference type="ChEBI" id="CHEBI:57912"/>
        <dbReference type="EC" id="1.13.12.3"/>
    </reaction>
</comment>
<keyword evidence="5" id="KW-0073">Auxin biosynthesis</keyword>
<dbReference type="GO" id="GO:0050361">
    <property type="term" value="F:tryptophan 2-monooxygenase activity"/>
    <property type="evidence" value="ECO:0007669"/>
    <property type="project" value="UniProtKB-EC"/>
</dbReference>
<evidence type="ECO:0000256" key="2">
    <source>
        <dbReference type="ARBA" id="ARBA00005833"/>
    </source>
</evidence>
<proteinExistence type="inferred from homology"/>
<accession>A0A917V325</accession>